<accession>W4FZR8</accession>
<proteinExistence type="inferred from homology"/>
<evidence type="ECO:0000256" key="3">
    <source>
        <dbReference type="SAM" id="MobiDB-lite"/>
    </source>
</evidence>
<evidence type="ECO:0000259" key="4">
    <source>
        <dbReference type="PROSITE" id="PS51668"/>
    </source>
</evidence>
<dbReference type="VEuPathDB" id="FungiDB:H257_12913"/>
<dbReference type="RefSeq" id="XP_009838596.1">
    <property type="nucleotide sequence ID" value="XM_009840294.1"/>
</dbReference>
<reference evidence="5" key="1">
    <citation type="submission" date="2013-12" db="EMBL/GenBank/DDBJ databases">
        <title>The Genome Sequence of Aphanomyces astaci APO3.</title>
        <authorList>
            <consortium name="The Broad Institute Genomics Platform"/>
            <person name="Russ C."/>
            <person name="Tyler B."/>
            <person name="van West P."/>
            <person name="Dieguez-Uribeondo J."/>
            <person name="Young S.K."/>
            <person name="Zeng Q."/>
            <person name="Gargeya S."/>
            <person name="Fitzgerald M."/>
            <person name="Abouelleil A."/>
            <person name="Alvarado L."/>
            <person name="Chapman S.B."/>
            <person name="Gainer-Dewar J."/>
            <person name="Goldberg J."/>
            <person name="Griggs A."/>
            <person name="Gujja S."/>
            <person name="Hansen M."/>
            <person name="Howarth C."/>
            <person name="Imamovic A."/>
            <person name="Ireland A."/>
            <person name="Larimer J."/>
            <person name="McCowan C."/>
            <person name="Murphy C."/>
            <person name="Pearson M."/>
            <person name="Poon T.W."/>
            <person name="Priest M."/>
            <person name="Roberts A."/>
            <person name="Saif S."/>
            <person name="Shea T."/>
            <person name="Sykes S."/>
            <person name="Wortman J."/>
            <person name="Nusbaum C."/>
            <person name="Birren B."/>
        </authorList>
    </citation>
    <scope>NUCLEOTIDE SEQUENCE [LARGE SCALE GENOMIC DNA]</scope>
    <source>
        <strain evidence="5">APO3</strain>
    </source>
</reference>
<dbReference type="InterPro" id="IPR036413">
    <property type="entry name" value="YaeB-like_sf"/>
</dbReference>
<evidence type="ECO:0000313" key="5">
    <source>
        <dbReference type="EMBL" id="ETV72153.1"/>
    </source>
</evidence>
<dbReference type="InterPro" id="IPR040372">
    <property type="entry name" value="YaeB-like"/>
</dbReference>
<dbReference type="OrthoDB" id="4882at2759"/>
<dbReference type="STRING" id="112090.W4FZR8"/>
<dbReference type="GeneID" id="20814909"/>
<evidence type="ECO:0000256" key="2">
    <source>
        <dbReference type="ARBA" id="ARBA00033753"/>
    </source>
</evidence>
<dbReference type="PANTHER" id="PTHR12818">
    <property type="entry name" value="TRNA (ADENINE(37)-N6)-METHYLTRANSFERASE"/>
    <property type="match status" value="1"/>
</dbReference>
<evidence type="ECO:0000256" key="1">
    <source>
        <dbReference type="ARBA" id="ARBA00022691"/>
    </source>
</evidence>
<dbReference type="EMBL" id="KI913156">
    <property type="protein sequence ID" value="ETV72153.1"/>
    <property type="molecule type" value="Genomic_DNA"/>
</dbReference>
<organism evidence="5">
    <name type="scientific">Aphanomyces astaci</name>
    <name type="common">Crayfish plague agent</name>
    <dbReference type="NCBI Taxonomy" id="112090"/>
    <lineage>
        <taxon>Eukaryota</taxon>
        <taxon>Sar</taxon>
        <taxon>Stramenopiles</taxon>
        <taxon>Oomycota</taxon>
        <taxon>Saprolegniomycetes</taxon>
        <taxon>Saprolegniales</taxon>
        <taxon>Verrucalvaceae</taxon>
        <taxon>Aphanomyces</taxon>
    </lineage>
</organism>
<dbReference type="Gene3D" id="3.30.2310.10">
    <property type="entry name" value="YaeB-like"/>
    <property type="match status" value="1"/>
</dbReference>
<dbReference type="Pfam" id="PF01980">
    <property type="entry name" value="TrmO_N"/>
    <property type="match status" value="1"/>
</dbReference>
<sequence>MDTKVVWSTALLACALGVGVGVAASSIFFPSTHDATPEDDTIANLRRDLEKEKALRAQERSGRTHAERDARLLAQKQLDKDGYTFEPIGTVTSCFRDRRGTPRQGALVPGSLARITLHASISPTSLECLNQFSHMWVLFVFHENTNLAKVTTHKTATYPSKIAPPRLGGKKVGLFSTRTPHRPNSIGLTVVKVDAVSGRFVDISGHDLVDGTPVLDIKPYVPYDNVASLVCPEWVAEKDDILPRPVHFTVEAQVQLEQAIPAMQFYTSVAAMRATIDQILVLDIRSIHQKRGEASDTEFHFRLDHLDVVFKTLDDFIQVTRCSVVDNKTTKTSREQGPNNHREDTYGHGGLQIEQPLE</sequence>
<dbReference type="InterPro" id="IPR036414">
    <property type="entry name" value="YaeB_N_sf"/>
</dbReference>
<dbReference type="SUPFAM" id="SSF118196">
    <property type="entry name" value="YaeB-like"/>
    <property type="match status" value="1"/>
</dbReference>
<feature type="domain" description="TsaA-like" evidence="4">
    <location>
        <begin position="85"/>
        <end position="229"/>
    </location>
</feature>
<comment type="similarity">
    <text evidence="2">Belongs to the tRNA methyltransferase O family.</text>
</comment>
<keyword evidence="1" id="KW-0949">S-adenosyl-L-methionine</keyword>
<dbReference type="FunFam" id="2.40.30.70:FF:000003">
    <property type="entry name" value="tRNA (Adenine(37)-N6)-methyltransferase isoform A"/>
    <property type="match status" value="1"/>
</dbReference>
<feature type="region of interest" description="Disordered" evidence="3">
    <location>
        <begin position="329"/>
        <end position="358"/>
    </location>
</feature>
<dbReference type="NCBIfam" id="TIGR00104">
    <property type="entry name" value="tRNA_TsaA"/>
    <property type="match status" value="1"/>
</dbReference>
<dbReference type="InterPro" id="IPR023370">
    <property type="entry name" value="TrmO-like_N"/>
</dbReference>
<feature type="compositionally biased region" description="Basic and acidic residues" evidence="3">
    <location>
        <begin position="329"/>
        <end position="346"/>
    </location>
</feature>
<dbReference type="PROSITE" id="PS51668">
    <property type="entry name" value="TSAA_2"/>
    <property type="match status" value="1"/>
</dbReference>
<dbReference type="Gene3D" id="2.40.30.70">
    <property type="entry name" value="YaeB-like"/>
    <property type="match status" value="1"/>
</dbReference>
<name>W4FZR8_APHAT</name>
<dbReference type="AlphaFoldDB" id="W4FZR8"/>
<dbReference type="CDD" id="cd09281">
    <property type="entry name" value="UPF0066"/>
    <property type="match status" value="1"/>
</dbReference>
<protein>
    <recommendedName>
        <fullName evidence="4">TsaA-like domain-containing protein</fullName>
    </recommendedName>
</protein>
<gene>
    <name evidence="5" type="ORF">H257_12913</name>
</gene>
<dbReference type="PANTHER" id="PTHR12818:SF0">
    <property type="entry name" value="TRNA (ADENINE(37)-N6)-METHYLTRANSFERASE"/>
    <property type="match status" value="1"/>
</dbReference>